<evidence type="ECO:0000313" key="9">
    <source>
        <dbReference type="Proteomes" id="UP000756132"/>
    </source>
</evidence>
<dbReference type="AlphaFoldDB" id="A0A9Q8PA40"/>
<dbReference type="GO" id="GO:0004842">
    <property type="term" value="F:ubiquitin-protein transferase activity"/>
    <property type="evidence" value="ECO:0007669"/>
    <property type="project" value="InterPro"/>
</dbReference>
<name>A0A9Q8PA40_PASFU</name>
<dbReference type="Gene3D" id="1.20.120.1750">
    <property type="match status" value="1"/>
</dbReference>
<dbReference type="EMBL" id="CP090168">
    <property type="protein sequence ID" value="UJO18704.1"/>
    <property type="molecule type" value="Genomic_DNA"/>
</dbReference>
<evidence type="ECO:0000256" key="6">
    <source>
        <dbReference type="ARBA" id="ARBA00022833"/>
    </source>
</evidence>
<dbReference type="OrthoDB" id="10009520at2759"/>
<dbReference type="RefSeq" id="XP_047763070.1">
    <property type="nucleotide sequence ID" value="XM_047906358.1"/>
</dbReference>
<dbReference type="Proteomes" id="UP000756132">
    <property type="component" value="Chromosome 6"/>
</dbReference>
<feature type="domain" description="RING-type" evidence="7">
    <location>
        <begin position="52"/>
        <end position="267"/>
    </location>
</feature>
<organism evidence="8 9">
    <name type="scientific">Passalora fulva</name>
    <name type="common">Tomato leaf mold</name>
    <name type="synonym">Cladosporium fulvum</name>
    <dbReference type="NCBI Taxonomy" id="5499"/>
    <lineage>
        <taxon>Eukaryota</taxon>
        <taxon>Fungi</taxon>
        <taxon>Dikarya</taxon>
        <taxon>Ascomycota</taxon>
        <taxon>Pezizomycotina</taxon>
        <taxon>Dothideomycetes</taxon>
        <taxon>Dothideomycetidae</taxon>
        <taxon>Mycosphaerellales</taxon>
        <taxon>Mycosphaerellaceae</taxon>
        <taxon>Fulvia</taxon>
    </lineage>
</organism>
<sequence>MHHMYIDIFVLELVCGGSLFINHLKNAIGGTYDLLTRTSLLSPPSHTETTMERYDCISCANTKFGRPYTIANDRVCGDCLVHIFDEAVEQEARFPPKWGDTELDPEKFPNVLNPRYMQRYTQRKEEWSIEARDRIYCNARGAAGTCGTFLGNRSAQLTLVRCTKCQAWTCRHCRELVASGRNANHHCDPNVERRERARAFEGLEKGKDYQKCPRCGQEWALHDGCNHMQCDDDACKAWFCYLCGVECDETYDHFSNRPGDGKCQVFPANGANQENGAPRPNHELMADLQGFFGPGGHIRPELLQRQEDLMRDFVGAGPARQFGQAPAPWRDQAPHAGLQNPFAALEGGAQNQGPDQEGGGGQALVLYQGNRQDQAADRRPVPPAGGAVPLDDRLADVLDRLEAAALRTSALLEFYHGGYEEQYLIQARILRAQVQEGRRLAQQSVEAQAEQLDGATRQYQHLADLAAQGSELLQVALSLPLWNRWIVGNMHDPRLKNISDVADAARPGGLFEQHPEIGEQHLPGELRGLLGQAYGAGHGPQAGFAPAQQPEGQFDQRNLFFQQAALNFGQ</sequence>
<dbReference type="GO" id="GO:0016567">
    <property type="term" value="P:protein ubiquitination"/>
    <property type="evidence" value="ECO:0007669"/>
    <property type="project" value="InterPro"/>
</dbReference>
<dbReference type="PANTHER" id="PTHR11685">
    <property type="entry name" value="RBR FAMILY RING FINGER AND IBR DOMAIN-CONTAINING"/>
    <property type="match status" value="1"/>
</dbReference>
<dbReference type="GeneID" id="71987088"/>
<evidence type="ECO:0000256" key="2">
    <source>
        <dbReference type="ARBA" id="ARBA00022723"/>
    </source>
</evidence>
<dbReference type="InterPro" id="IPR031127">
    <property type="entry name" value="E3_UB_ligase_RBR"/>
</dbReference>
<dbReference type="PROSITE" id="PS51873">
    <property type="entry name" value="TRIAD"/>
    <property type="match status" value="1"/>
</dbReference>
<accession>A0A9Q8PA40</accession>
<evidence type="ECO:0000256" key="4">
    <source>
        <dbReference type="ARBA" id="ARBA00022771"/>
    </source>
</evidence>
<dbReference type="SUPFAM" id="SSF57850">
    <property type="entry name" value="RING/U-box"/>
    <property type="match status" value="1"/>
</dbReference>
<evidence type="ECO:0000256" key="1">
    <source>
        <dbReference type="ARBA" id="ARBA00022679"/>
    </source>
</evidence>
<keyword evidence="9" id="KW-1185">Reference proteome</keyword>
<keyword evidence="4" id="KW-0863">Zinc-finger</keyword>
<keyword evidence="1" id="KW-0808">Transferase</keyword>
<keyword evidence="6" id="KW-0862">Zinc</keyword>
<dbReference type="KEGG" id="ffu:CLAFUR5_07210"/>
<keyword evidence="5" id="KW-0833">Ubl conjugation pathway</keyword>
<dbReference type="InterPro" id="IPR044066">
    <property type="entry name" value="TRIAD_supradom"/>
</dbReference>
<keyword evidence="2" id="KW-0479">Metal-binding</keyword>
<dbReference type="GO" id="GO:0008270">
    <property type="term" value="F:zinc ion binding"/>
    <property type="evidence" value="ECO:0007669"/>
    <property type="project" value="UniProtKB-KW"/>
</dbReference>
<proteinExistence type="predicted"/>
<evidence type="ECO:0000256" key="5">
    <source>
        <dbReference type="ARBA" id="ARBA00022786"/>
    </source>
</evidence>
<evidence type="ECO:0000313" key="8">
    <source>
        <dbReference type="EMBL" id="UJO18704.1"/>
    </source>
</evidence>
<reference evidence="8" key="1">
    <citation type="submission" date="2021-12" db="EMBL/GenBank/DDBJ databases">
        <authorList>
            <person name="Zaccaron A."/>
            <person name="Stergiopoulos I."/>
        </authorList>
    </citation>
    <scope>NUCLEOTIDE SEQUENCE</scope>
    <source>
        <strain evidence="8">Race5_Kim</strain>
    </source>
</reference>
<keyword evidence="3" id="KW-0677">Repeat</keyword>
<protein>
    <recommendedName>
        <fullName evidence="7">RING-type domain-containing protein</fullName>
    </recommendedName>
</protein>
<evidence type="ECO:0000259" key="7">
    <source>
        <dbReference type="PROSITE" id="PS51873"/>
    </source>
</evidence>
<evidence type="ECO:0000256" key="3">
    <source>
        <dbReference type="ARBA" id="ARBA00022737"/>
    </source>
</evidence>
<gene>
    <name evidence="8" type="ORF">CLAFUR5_07210</name>
</gene>
<reference evidence="8" key="2">
    <citation type="journal article" date="2022" name="Microb. Genom.">
        <title>A chromosome-scale genome assembly of the tomato pathogen Cladosporium fulvum reveals a compartmentalized genome architecture and the presence of a dispensable chromosome.</title>
        <authorList>
            <person name="Zaccaron A.Z."/>
            <person name="Chen L.H."/>
            <person name="Samaras A."/>
            <person name="Stergiopoulos I."/>
        </authorList>
    </citation>
    <scope>NUCLEOTIDE SEQUENCE</scope>
    <source>
        <strain evidence="8">Race5_Kim</strain>
    </source>
</reference>